<keyword evidence="2" id="KW-1185">Reference proteome</keyword>
<evidence type="ECO:0000313" key="1">
    <source>
        <dbReference type="EMBL" id="PKR86114.1"/>
    </source>
</evidence>
<dbReference type="RefSeq" id="WP_101353483.1">
    <property type="nucleotide sequence ID" value="NZ_PIQO01000003.1"/>
</dbReference>
<sequence length="126" mass="14957">MSDIVQALESFKEVFTIPSRIEELEKMQSYYDQETSDFLHFIEFAKPDAREMIVKYKELRESLRKRRKVKEELGILTSAKEILAYPKPKEKDFNRVIGNVKKLIKSHGNRTYTMRVRTELQEKVNG</sequence>
<comment type="caution">
    <text evidence="1">The sequence shown here is derived from an EMBL/GenBank/DDBJ whole genome shotgun (WGS) entry which is preliminary data.</text>
</comment>
<accession>A0A2N3LNK5</accession>
<evidence type="ECO:0000313" key="2">
    <source>
        <dbReference type="Proteomes" id="UP000233440"/>
    </source>
</evidence>
<name>A0A2N3LNK5_9BACI</name>
<protein>
    <submittedName>
        <fullName evidence="1">Uncharacterized protein</fullName>
    </submittedName>
</protein>
<reference evidence="1 2" key="1">
    <citation type="submission" date="2017-11" db="EMBL/GenBank/DDBJ databases">
        <title>Bacillus camelliae sp. nov., isolated from pu'er tea.</title>
        <authorList>
            <person name="Niu L."/>
        </authorList>
    </citation>
    <scope>NUCLEOTIDE SEQUENCE [LARGE SCALE GENOMIC DNA]</scope>
    <source>
        <strain evidence="1 2">7578-1</strain>
    </source>
</reference>
<organism evidence="1 2">
    <name type="scientific">Heyndrickxia camelliae</name>
    <dbReference type="NCBI Taxonomy" id="1707093"/>
    <lineage>
        <taxon>Bacteria</taxon>
        <taxon>Bacillati</taxon>
        <taxon>Bacillota</taxon>
        <taxon>Bacilli</taxon>
        <taxon>Bacillales</taxon>
        <taxon>Bacillaceae</taxon>
        <taxon>Heyndrickxia</taxon>
    </lineage>
</organism>
<dbReference type="EMBL" id="PIQO01000003">
    <property type="protein sequence ID" value="PKR86114.1"/>
    <property type="molecule type" value="Genomic_DNA"/>
</dbReference>
<gene>
    <name evidence="1" type="ORF">CWO92_07005</name>
</gene>
<dbReference type="OrthoDB" id="2942297at2"/>
<dbReference type="AlphaFoldDB" id="A0A2N3LNK5"/>
<proteinExistence type="predicted"/>
<dbReference type="Proteomes" id="UP000233440">
    <property type="component" value="Unassembled WGS sequence"/>
</dbReference>